<evidence type="ECO:0000256" key="3">
    <source>
        <dbReference type="ARBA" id="ARBA00023002"/>
    </source>
</evidence>
<protein>
    <submittedName>
        <fullName evidence="7">FMN-dependent oxidoreductase (Nitrilotriacetate monooxygenase family)</fullName>
    </submittedName>
</protein>
<dbReference type="NCBIfam" id="TIGR03860">
    <property type="entry name" value="FMN_nitrolo"/>
    <property type="match status" value="1"/>
</dbReference>
<organism evidence="7 8">
    <name type="scientific">Rhizobium aquaticum</name>
    <dbReference type="NCBI Taxonomy" id="1549636"/>
    <lineage>
        <taxon>Bacteria</taxon>
        <taxon>Pseudomonadati</taxon>
        <taxon>Pseudomonadota</taxon>
        <taxon>Alphaproteobacteria</taxon>
        <taxon>Hyphomicrobiales</taxon>
        <taxon>Rhizobiaceae</taxon>
        <taxon>Rhizobium/Agrobacterium group</taxon>
        <taxon>Rhizobium</taxon>
    </lineage>
</organism>
<evidence type="ECO:0000256" key="2">
    <source>
        <dbReference type="ARBA" id="ARBA00022643"/>
    </source>
</evidence>
<keyword evidence="8" id="KW-1185">Reference proteome</keyword>
<dbReference type="GO" id="GO:0004497">
    <property type="term" value="F:monooxygenase activity"/>
    <property type="evidence" value="ECO:0007669"/>
    <property type="project" value="UniProtKB-KW"/>
</dbReference>
<keyword evidence="3" id="KW-0560">Oxidoreductase</keyword>
<keyword evidence="1" id="KW-0285">Flavoprotein</keyword>
<keyword evidence="2" id="KW-0288">FMN</keyword>
<dbReference type="SUPFAM" id="SSF51679">
    <property type="entry name" value="Bacterial luciferase-like"/>
    <property type="match status" value="1"/>
</dbReference>
<dbReference type="InterPro" id="IPR036661">
    <property type="entry name" value="Luciferase-like_sf"/>
</dbReference>
<keyword evidence="4 7" id="KW-0503">Monooxygenase</keyword>
<gene>
    <name evidence="7" type="ORF">ABID16_003648</name>
</gene>
<dbReference type="PIRSF" id="PIRSF000337">
    <property type="entry name" value="NTA_MOA"/>
    <property type="match status" value="1"/>
</dbReference>
<evidence type="ECO:0000256" key="4">
    <source>
        <dbReference type="ARBA" id="ARBA00023033"/>
    </source>
</evidence>
<name>A0ABV2J646_9HYPH</name>
<dbReference type="RefSeq" id="WP_354557788.1">
    <property type="nucleotide sequence ID" value="NZ_JBEPMB010000007.1"/>
</dbReference>
<dbReference type="InterPro" id="IPR051260">
    <property type="entry name" value="Diverse_substr_monoxygenases"/>
</dbReference>
<dbReference type="InterPro" id="IPR016215">
    <property type="entry name" value="NTA_MOA"/>
</dbReference>
<comment type="similarity">
    <text evidence="5">Belongs to the NtaA/SnaA/DszA monooxygenase family.</text>
</comment>
<dbReference type="Proteomes" id="UP001549047">
    <property type="component" value="Unassembled WGS sequence"/>
</dbReference>
<dbReference type="EMBL" id="JBEPMB010000007">
    <property type="protein sequence ID" value="MET3615304.1"/>
    <property type="molecule type" value="Genomic_DNA"/>
</dbReference>
<sequence>MTHHVTDVTKAPRRKMLLGGQIINHGSADGAWRWPGNTPGLHYDLDAMTHIARVAEQGKFQLIFIADHPAMREDISHSPPTATIEPLVITSHLIGQTKHLGFALTQSTTFNFPYTVARQMKALDVLSGGRIGWNAVTTNDPTIGANYGSHIDDRETRYARAHEFIQLVKALWDSWGKDALKLDVERGIYADVSQIQPINLGGQFVASRGPLPTPPSPQGQPIIFQAGGGAEGLQLAGMYASGVYSMVTDIATGRAHRQALDRAALAAGRDPSAVKLFMGIFTTVAETEEAALARREALLQFASIPLAAKLHHLSVLVGMRLTMDTMREPLSADRLAALRPNFSYPHAERATKLLQDGKSPYEVLLRDVTGFHTTVIGSPTQVADQLQELFEAGAADGFFIMPDVISDGLPAFVEGVVPILQSRGLFQSDYEGSTLRENFEATSSLATA</sequence>
<feature type="domain" description="Luciferase-like" evidence="6">
    <location>
        <begin position="44"/>
        <end position="394"/>
    </location>
</feature>
<evidence type="ECO:0000313" key="7">
    <source>
        <dbReference type="EMBL" id="MET3615304.1"/>
    </source>
</evidence>
<dbReference type="Gene3D" id="3.20.20.30">
    <property type="entry name" value="Luciferase-like domain"/>
    <property type="match status" value="1"/>
</dbReference>
<evidence type="ECO:0000259" key="6">
    <source>
        <dbReference type="Pfam" id="PF00296"/>
    </source>
</evidence>
<evidence type="ECO:0000313" key="8">
    <source>
        <dbReference type="Proteomes" id="UP001549047"/>
    </source>
</evidence>
<comment type="caution">
    <text evidence="7">The sequence shown here is derived from an EMBL/GenBank/DDBJ whole genome shotgun (WGS) entry which is preliminary data.</text>
</comment>
<dbReference type="PANTHER" id="PTHR30011">
    <property type="entry name" value="ALKANESULFONATE MONOOXYGENASE-RELATED"/>
    <property type="match status" value="1"/>
</dbReference>
<evidence type="ECO:0000256" key="5">
    <source>
        <dbReference type="ARBA" id="ARBA00033748"/>
    </source>
</evidence>
<reference evidence="7 8" key="1">
    <citation type="submission" date="2024-06" db="EMBL/GenBank/DDBJ databases">
        <title>Genomic Encyclopedia of Type Strains, Phase IV (KMG-IV): sequencing the most valuable type-strain genomes for metagenomic binning, comparative biology and taxonomic classification.</title>
        <authorList>
            <person name="Goeker M."/>
        </authorList>
    </citation>
    <scope>NUCLEOTIDE SEQUENCE [LARGE SCALE GENOMIC DNA]</scope>
    <source>
        <strain evidence="7 8">DSM 29780</strain>
    </source>
</reference>
<proteinExistence type="inferred from homology"/>
<dbReference type="PANTHER" id="PTHR30011:SF16">
    <property type="entry name" value="C2H2 FINGER DOMAIN TRANSCRIPTION FACTOR (EUROFUNG)-RELATED"/>
    <property type="match status" value="1"/>
</dbReference>
<accession>A0ABV2J646</accession>
<dbReference type="Pfam" id="PF00296">
    <property type="entry name" value="Bac_luciferase"/>
    <property type="match status" value="1"/>
</dbReference>
<dbReference type="InterPro" id="IPR011251">
    <property type="entry name" value="Luciferase-like_dom"/>
</dbReference>
<evidence type="ECO:0000256" key="1">
    <source>
        <dbReference type="ARBA" id="ARBA00022630"/>
    </source>
</evidence>